<keyword evidence="1" id="KW-0863">Zinc-finger</keyword>
<keyword evidence="5" id="KW-1185">Reference proteome</keyword>
<dbReference type="InterPro" id="IPR013087">
    <property type="entry name" value="Znf_C2H2_type"/>
</dbReference>
<keyword evidence="1" id="KW-0862">Zinc</keyword>
<evidence type="ECO:0000313" key="4">
    <source>
        <dbReference type="EMBL" id="KAL1115145.1"/>
    </source>
</evidence>
<feature type="domain" description="C2H2-type" evidence="3">
    <location>
        <begin position="77"/>
        <end position="99"/>
    </location>
</feature>
<dbReference type="SMART" id="SM00355">
    <property type="entry name" value="ZnF_C2H2"/>
    <property type="match status" value="1"/>
</dbReference>
<dbReference type="GO" id="GO:0008270">
    <property type="term" value="F:zinc ion binding"/>
    <property type="evidence" value="ECO:0007669"/>
    <property type="project" value="UniProtKB-KW"/>
</dbReference>
<sequence length="123" mass="13109">MIDTLPTLDMIVCRVLQGNFAVPSPGRTGPGSASLVKLPTTAPIVNSMSRRVPQPMVAPPPHSRGPAPGRPSNRSRVTCQVCDKIFASPEALTIHMHTHRQGAQQPPPQGGSPMRSASKLPYE</sequence>
<evidence type="ECO:0000256" key="2">
    <source>
        <dbReference type="SAM" id="MobiDB-lite"/>
    </source>
</evidence>
<evidence type="ECO:0000313" key="5">
    <source>
        <dbReference type="Proteomes" id="UP001558652"/>
    </source>
</evidence>
<accession>A0ABD0YIX6</accession>
<dbReference type="SUPFAM" id="SSF57667">
    <property type="entry name" value="beta-beta-alpha zinc fingers"/>
    <property type="match status" value="1"/>
</dbReference>
<dbReference type="PROSITE" id="PS00028">
    <property type="entry name" value="ZINC_FINGER_C2H2_1"/>
    <property type="match status" value="1"/>
</dbReference>
<dbReference type="AlphaFoldDB" id="A0ABD0YIX6"/>
<dbReference type="Gene3D" id="3.30.160.60">
    <property type="entry name" value="Classic Zinc Finger"/>
    <property type="match status" value="1"/>
</dbReference>
<organism evidence="4 5">
    <name type="scientific">Ranatra chinensis</name>
    <dbReference type="NCBI Taxonomy" id="642074"/>
    <lineage>
        <taxon>Eukaryota</taxon>
        <taxon>Metazoa</taxon>
        <taxon>Ecdysozoa</taxon>
        <taxon>Arthropoda</taxon>
        <taxon>Hexapoda</taxon>
        <taxon>Insecta</taxon>
        <taxon>Pterygota</taxon>
        <taxon>Neoptera</taxon>
        <taxon>Paraneoptera</taxon>
        <taxon>Hemiptera</taxon>
        <taxon>Heteroptera</taxon>
        <taxon>Panheteroptera</taxon>
        <taxon>Nepomorpha</taxon>
        <taxon>Nepidae</taxon>
        <taxon>Ranatrinae</taxon>
        <taxon>Ranatra</taxon>
    </lineage>
</organism>
<protein>
    <recommendedName>
        <fullName evidence="3">C2H2-type domain-containing protein</fullName>
    </recommendedName>
</protein>
<keyword evidence="1" id="KW-0479">Metal-binding</keyword>
<feature type="region of interest" description="Disordered" evidence="2">
    <location>
        <begin position="45"/>
        <end position="76"/>
    </location>
</feature>
<proteinExistence type="predicted"/>
<dbReference type="PROSITE" id="PS50157">
    <property type="entry name" value="ZINC_FINGER_C2H2_2"/>
    <property type="match status" value="1"/>
</dbReference>
<evidence type="ECO:0000256" key="1">
    <source>
        <dbReference type="PROSITE-ProRule" id="PRU00042"/>
    </source>
</evidence>
<evidence type="ECO:0000259" key="3">
    <source>
        <dbReference type="PROSITE" id="PS50157"/>
    </source>
</evidence>
<name>A0ABD0YIX6_9HEMI</name>
<dbReference type="InterPro" id="IPR036236">
    <property type="entry name" value="Znf_C2H2_sf"/>
</dbReference>
<dbReference type="Proteomes" id="UP001558652">
    <property type="component" value="Unassembled WGS sequence"/>
</dbReference>
<gene>
    <name evidence="4" type="ORF">AAG570_007176</name>
</gene>
<reference evidence="4 5" key="1">
    <citation type="submission" date="2024-07" db="EMBL/GenBank/DDBJ databases">
        <title>Chromosome-level genome assembly of the water stick insect Ranatra chinensis (Heteroptera: Nepidae).</title>
        <authorList>
            <person name="Liu X."/>
        </authorList>
    </citation>
    <scope>NUCLEOTIDE SEQUENCE [LARGE SCALE GENOMIC DNA]</scope>
    <source>
        <strain evidence="4">Cailab_2021Rc</strain>
        <tissue evidence="4">Muscle</tissue>
    </source>
</reference>
<dbReference type="EMBL" id="JBFDAA010000020">
    <property type="protein sequence ID" value="KAL1115145.1"/>
    <property type="molecule type" value="Genomic_DNA"/>
</dbReference>
<feature type="region of interest" description="Disordered" evidence="2">
    <location>
        <begin position="92"/>
        <end position="123"/>
    </location>
</feature>
<comment type="caution">
    <text evidence="4">The sequence shown here is derived from an EMBL/GenBank/DDBJ whole genome shotgun (WGS) entry which is preliminary data.</text>
</comment>